<gene>
    <name evidence="6" type="ORF">TH30_00930</name>
</gene>
<comment type="similarity">
    <text evidence="1">Belongs to the 'phage' integrase family.</text>
</comment>
<dbReference type="EMBL" id="JPWI01000001">
    <property type="protein sequence ID" value="RCK48929.1"/>
    <property type="molecule type" value="Genomic_DNA"/>
</dbReference>
<dbReference type="InterPro" id="IPR010998">
    <property type="entry name" value="Integrase_recombinase_N"/>
</dbReference>
<keyword evidence="2" id="KW-0229">DNA integration</keyword>
<protein>
    <recommendedName>
        <fullName evidence="5">Tyr recombinase domain-containing protein</fullName>
    </recommendedName>
</protein>
<evidence type="ECO:0000256" key="2">
    <source>
        <dbReference type="ARBA" id="ARBA00022908"/>
    </source>
</evidence>
<dbReference type="InterPro" id="IPR011010">
    <property type="entry name" value="DNA_brk_join_enz"/>
</dbReference>
<dbReference type="Gene3D" id="1.10.443.10">
    <property type="entry name" value="Intergrase catalytic core"/>
    <property type="match status" value="1"/>
</dbReference>
<evidence type="ECO:0000256" key="1">
    <source>
        <dbReference type="ARBA" id="ARBA00008857"/>
    </source>
</evidence>
<dbReference type="InterPro" id="IPR002104">
    <property type="entry name" value="Integrase_catalytic"/>
</dbReference>
<feature type="domain" description="Tyr recombinase" evidence="5">
    <location>
        <begin position="152"/>
        <end position="323"/>
    </location>
</feature>
<dbReference type="GO" id="GO:0003677">
    <property type="term" value="F:DNA binding"/>
    <property type="evidence" value="ECO:0007669"/>
    <property type="project" value="UniProtKB-KW"/>
</dbReference>
<dbReference type="AlphaFoldDB" id="A0A367X632"/>
<reference evidence="6 7" key="1">
    <citation type="submission" date="2014-07" db="EMBL/GenBank/DDBJ databases">
        <title>Draft genome sequence of Thalassospira profundimaris PR54-5.</title>
        <authorList>
            <person name="Lai Q."/>
            <person name="Shao Z."/>
        </authorList>
    </citation>
    <scope>NUCLEOTIDE SEQUENCE [LARGE SCALE GENOMIC DNA]</scope>
    <source>
        <strain evidence="6 7">PR54-5</strain>
    </source>
</reference>
<dbReference type="GO" id="GO:0015074">
    <property type="term" value="P:DNA integration"/>
    <property type="evidence" value="ECO:0007669"/>
    <property type="project" value="UniProtKB-KW"/>
</dbReference>
<sequence>MPRKEEPPRLVKLKNRENWYIRYRGETKSTGTADRTEADQCLIEVVNQLEAPSSTATVSELLEKRLADIQAKGRARAENTPYYHKHLHEHFGKLLPEQITSSRVYAYWKKRKHRPGGLRAELIELRTTLNYALKKGWIEVVPEIDTPGKAPPREKWLTQEQAYQLLEAAGPQHLKVFILVAMSTAARKSAILQLTWDRVNLDRPHIDFQDPDREVTGKRRTVVPISEATAKMLLDVKRYAQTPYVVEYNGKPLADIKKSFRQACVNAGLDPVSPHVLKHSVISWLAMAGHSVDQISDMTATTRETVTRVYRKWSPEYLSSLAETLAPRADIVSMFTKPAN</sequence>
<dbReference type="PANTHER" id="PTHR30349:SF41">
    <property type="entry name" value="INTEGRASE_RECOMBINASE PROTEIN MJ0367-RELATED"/>
    <property type="match status" value="1"/>
</dbReference>
<accession>A0A367X632</accession>
<dbReference type="SUPFAM" id="SSF56349">
    <property type="entry name" value="DNA breaking-rejoining enzymes"/>
    <property type="match status" value="1"/>
</dbReference>
<dbReference type="InterPro" id="IPR013762">
    <property type="entry name" value="Integrase-like_cat_sf"/>
</dbReference>
<dbReference type="PROSITE" id="PS51898">
    <property type="entry name" value="TYR_RECOMBINASE"/>
    <property type="match status" value="1"/>
</dbReference>
<evidence type="ECO:0000259" key="5">
    <source>
        <dbReference type="PROSITE" id="PS51898"/>
    </source>
</evidence>
<dbReference type="Gene3D" id="1.10.150.130">
    <property type="match status" value="1"/>
</dbReference>
<evidence type="ECO:0000256" key="4">
    <source>
        <dbReference type="ARBA" id="ARBA00023172"/>
    </source>
</evidence>
<dbReference type="CDD" id="cd00796">
    <property type="entry name" value="INT_Rci_Hp1_C"/>
    <property type="match status" value="1"/>
</dbReference>
<dbReference type="RefSeq" id="WP_258548566.1">
    <property type="nucleotide sequence ID" value="NZ_JPWI01000001.1"/>
</dbReference>
<dbReference type="Pfam" id="PF00589">
    <property type="entry name" value="Phage_integrase"/>
    <property type="match status" value="1"/>
</dbReference>
<evidence type="ECO:0000256" key="3">
    <source>
        <dbReference type="ARBA" id="ARBA00023125"/>
    </source>
</evidence>
<dbReference type="InterPro" id="IPR050090">
    <property type="entry name" value="Tyrosine_recombinase_XerCD"/>
</dbReference>
<evidence type="ECO:0000313" key="6">
    <source>
        <dbReference type="EMBL" id="RCK48929.1"/>
    </source>
</evidence>
<comment type="caution">
    <text evidence="6">The sequence shown here is derived from an EMBL/GenBank/DDBJ whole genome shotgun (WGS) entry which is preliminary data.</text>
</comment>
<proteinExistence type="inferred from homology"/>
<keyword evidence="3" id="KW-0238">DNA-binding</keyword>
<name>A0A367X632_9PROT</name>
<keyword evidence="4" id="KW-0233">DNA recombination</keyword>
<dbReference type="Proteomes" id="UP000252255">
    <property type="component" value="Unassembled WGS sequence"/>
</dbReference>
<evidence type="ECO:0000313" key="7">
    <source>
        <dbReference type="Proteomes" id="UP000252255"/>
    </source>
</evidence>
<dbReference type="GO" id="GO:0006310">
    <property type="term" value="P:DNA recombination"/>
    <property type="evidence" value="ECO:0007669"/>
    <property type="project" value="UniProtKB-KW"/>
</dbReference>
<dbReference type="PANTHER" id="PTHR30349">
    <property type="entry name" value="PHAGE INTEGRASE-RELATED"/>
    <property type="match status" value="1"/>
</dbReference>
<organism evidence="6 7">
    <name type="scientific">Thalassospira profundimaris</name>
    <dbReference type="NCBI Taxonomy" id="502049"/>
    <lineage>
        <taxon>Bacteria</taxon>
        <taxon>Pseudomonadati</taxon>
        <taxon>Pseudomonadota</taxon>
        <taxon>Alphaproteobacteria</taxon>
        <taxon>Rhodospirillales</taxon>
        <taxon>Thalassospiraceae</taxon>
        <taxon>Thalassospira</taxon>
    </lineage>
</organism>